<accession>A0AAN7JSF3</accession>
<dbReference type="Proteomes" id="UP001345219">
    <property type="component" value="Chromosome 16"/>
</dbReference>
<comment type="caution">
    <text evidence="1">The sequence shown here is derived from an EMBL/GenBank/DDBJ whole genome shotgun (WGS) entry which is preliminary data.</text>
</comment>
<dbReference type="EMBL" id="JAXIOK010000016">
    <property type="protein sequence ID" value="KAK4752951.1"/>
    <property type="molecule type" value="Genomic_DNA"/>
</dbReference>
<name>A0AAN7JSF3_9MYRT</name>
<gene>
    <name evidence="1" type="ORF">SAY87_021749</name>
</gene>
<keyword evidence="2" id="KW-1185">Reference proteome</keyword>
<proteinExistence type="predicted"/>
<evidence type="ECO:0000313" key="2">
    <source>
        <dbReference type="Proteomes" id="UP001345219"/>
    </source>
</evidence>
<protein>
    <submittedName>
        <fullName evidence="1">Uncharacterized protein</fullName>
    </submittedName>
</protein>
<dbReference type="AlphaFoldDB" id="A0AAN7JSF3"/>
<reference evidence="1 2" key="1">
    <citation type="journal article" date="2023" name="Hortic Res">
        <title>Pangenome of water caltrop reveals structural variations and asymmetric subgenome divergence after allopolyploidization.</title>
        <authorList>
            <person name="Zhang X."/>
            <person name="Chen Y."/>
            <person name="Wang L."/>
            <person name="Yuan Y."/>
            <person name="Fang M."/>
            <person name="Shi L."/>
            <person name="Lu R."/>
            <person name="Comes H.P."/>
            <person name="Ma Y."/>
            <person name="Chen Y."/>
            <person name="Huang G."/>
            <person name="Zhou Y."/>
            <person name="Zheng Z."/>
            <person name="Qiu Y."/>
        </authorList>
    </citation>
    <scope>NUCLEOTIDE SEQUENCE [LARGE SCALE GENOMIC DNA]</scope>
    <source>
        <tissue evidence="1">Roots</tissue>
    </source>
</reference>
<evidence type="ECO:0000313" key="1">
    <source>
        <dbReference type="EMBL" id="KAK4752951.1"/>
    </source>
</evidence>
<organism evidence="1 2">
    <name type="scientific">Trapa incisa</name>
    <dbReference type="NCBI Taxonomy" id="236973"/>
    <lineage>
        <taxon>Eukaryota</taxon>
        <taxon>Viridiplantae</taxon>
        <taxon>Streptophyta</taxon>
        <taxon>Embryophyta</taxon>
        <taxon>Tracheophyta</taxon>
        <taxon>Spermatophyta</taxon>
        <taxon>Magnoliopsida</taxon>
        <taxon>eudicotyledons</taxon>
        <taxon>Gunneridae</taxon>
        <taxon>Pentapetalae</taxon>
        <taxon>rosids</taxon>
        <taxon>malvids</taxon>
        <taxon>Myrtales</taxon>
        <taxon>Lythraceae</taxon>
        <taxon>Trapa</taxon>
    </lineage>
</organism>
<sequence length="96" mass="10902">MPRTNSVSSLTTSSLRSWEWRRGGNQNCFNETHPIEGPYWATGFNLEIMKILHTVLKGLKINGTTTEHNPALSIRKMPTSVFTERKGKILTKEQNS</sequence>